<dbReference type="SUPFAM" id="SSF53850">
    <property type="entry name" value="Periplasmic binding protein-like II"/>
    <property type="match status" value="3"/>
</dbReference>
<keyword evidence="4" id="KW-1185">Reference proteome</keyword>
<dbReference type="Pfam" id="PF00496">
    <property type="entry name" value="SBP_bac_5"/>
    <property type="match status" value="2"/>
</dbReference>
<feature type="region of interest" description="Disordered" evidence="1">
    <location>
        <begin position="821"/>
        <end position="845"/>
    </location>
</feature>
<dbReference type="PANTHER" id="PTHR30290:SF65">
    <property type="entry name" value="MONOACYL PHOSPHATIDYLINOSITOL TETRAMANNOSIDE-BINDING PROTEIN LPQW-RELATED"/>
    <property type="match status" value="1"/>
</dbReference>
<feature type="region of interest" description="Disordered" evidence="1">
    <location>
        <begin position="1"/>
        <end position="21"/>
    </location>
</feature>
<comment type="caution">
    <text evidence="3">The sequence shown here is derived from an EMBL/GenBank/DDBJ whole genome shotgun (WGS) entry which is preliminary data.</text>
</comment>
<feature type="region of interest" description="Disordered" evidence="1">
    <location>
        <begin position="487"/>
        <end position="555"/>
    </location>
</feature>
<organism evidence="3 4">
    <name type="scientific">Streptomyces amakusaensis</name>
    <dbReference type="NCBI Taxonomy" id="67271"/>
    <lineage>
        <taxon>Bacteria</taxon>
        <taxon>Bacillati</taxon>
        <taxon>Actinomycetota</taxon>
        <taxon>Actinomycetes</taxon>
        <taxon>Kitasatosporales</taxon>
        <taxon>Streptomycetaceae</taxon>
        <taxon>Streptomyces</taxon>
    </lineage>
</organism>
<dbReference type="CDD" id="cd08501">
    <property type="entry name" value="PBP2_Lpqw"/>
    <property type="match status" value="1"/>
</dbReference>
<dbReference type="EMBL" id="JBHSKP010000001">
    <property type="protein sequence ID" value="MFC5150611.1"/>
    <property type="molecule type" value="Genomic_DNA"/>
</dbReference>
<dbReference type="InterPro" id="IPR039424">
    <property type="entry name" value="SBP_5"/>
</dbReference>
<gene>
    <name evidence="3" type="ORF">ACFPRH_02535</name>
</gene>
<dbReference type="Proteomes" id="UP001596160">
    <property type="component" value="Unassembled WGS sequence"/>
</dbReference>
<proteinExistence type="predicted"/>
<feature type="domain" description="Solute-binding protein family 5" evidence="2">
    <location>
        <begin position="131"/>
        <end position="306"/>
    </location>
</feature>
<evidence type="ECO:0000313" key="4">
    <source>
        <dbReference type="Proteomes" id="UP001596160"/>
    </source>
</evidence>
<feature type="compositionally biased region" description="Acidic residues" evidence="1">
    <location>
        <begin position="508"/>
        <end position="524"/>
    </location>
</feature>
<dbReference type="InterPro" id="IPR000914">
    <property type="entry name" value="SBP_5_dom"/>
</dbReference>
<dbReference type="Gene3D" id="3.40.190.10">
    <property type="entry name" value="Periplasmic binding protein-like II"/>
    <property type="match status" value="1"/>
</dbReference>
<sequence length="845" mass="88434">MSQVDEPNGRPGSRTSRATGGIRASRALRSVALLAGGALALPALSGCAADDSAGRAAAQDIAAAKRDKVADGGTLRWAVDATPATLNAFQADADAATARVAGAVLPSLFTIDRAGRPQRNPDYVESAEIVEREPKQVVLYKLNQKGVWSDGREIGAPDFVAQWRALSGRDTAFWTARNAGYDRIEEIQKGANDLEVKVTFKKPYADWRSLFTPLYPKDVTGSPNAFNDGARNRLKATAGPFQLAALDRKAGTTTLVRNPRWWGEQAKLDSLVLTAVPREKRAAALASGKVDLAEVDRTTVNRIALAERDAEDARNAAARAARAAEGREEEEGDTSAARPAHGPAAALTTSAVLRSWALANGSDEEKAEAAQAARARHAKAVTVYAGEQQGLRGLVVRKSLEPAFTQLALNGESGPLADDRVRRAIARALDREELAETVLGPLGLPAAPPGSHLALAGQRAYTDNSGALGEQNTQEAQALLADAGWVPGGALKKPQPAKAGGEAGESTSPEDEDGEGTEDTEDGEDGKNADGKNTGRAAKAEEADVPSSDGLYIVGDDEAGGEARAAHGSGSGTAHVLAPAPVTFQELAVQPRTAASRESRVRAAAAQRPGGDARGGVAGAYAPAGTAAPAGSAAPVAAGGRLGKDGKPLTLRFVLPAGPGSESLRAVGSKIARMLDRIGIRTEISKVPDENYFKDHIASGRYDLALYSWPATAYPATDARPIYAKPEPAGDGSLLVEQNYTRVGTDYIDQLFEQAASELDEEEARDLVRRADARIWAAAGSIPLYQRPELVAARPAVRNAGAFGFAAPRYQDIGFAAPKPKAKAKAAAAHSAHRVETGQNRSDQH</sequence>
<dbReference type="RefSeq" id="WP_344476858.1">
    <property type="nucleotide sequence ID" value="NZ_BAAASB010000007.1"/>
</dbReference>
<protein>
    <submittedName>
        <fullName evidence="3">ABC transporter family substrate-binding protein</fullName>
    </submittedName>
</protein>
<evidence type="ECO:0000256" key="1">
    <source>
        <dbReference type="SAM" id="MobiDB-lite"/>
    </source>
</evidence>
<dbReference type="Gene3D" id="3.10.105.10">
    <property type="entry name" value="Dipeptide-binding Protein, Domain 3"/>
    <property type="match status" value="2"/>
</dbReference>
<feature type="region of interest" description="Disordered" evidence="1">
    <location>
        <begin position="316"/>
        <end position="344"/>
    </location>
</feature>
<dbReference type="Gene3D" id="3.90.76.10">
    <property type="entry name" value="Dipeptide-binding Protein, Domain 1"/>
    <property type="match status" value="1"/>
</dbReference>
<reference evidence="4" key="1">
    <citation type="journal article" date="2019" name="Int. J. Syst. Evol. Microbiol.">
        <title>The Global Catalogue of Microorganisms (GCM) 10K type strain sequencing project: providing services to taxonomists for standard genome sequencing and annotation.</title>
        <authorList>
            <consortium name="The Broad Institute Genomics Platform"/>
            <consortium name="The Broad Institute Genome Sequencing Center for Infectious Disease"/>
            <person name="Wu L."/>
            <person name="Ma J."/>
        </authorList>
    </citation>
    <scope>NUCLEOTIDE SEQUENCE [LARGE SCALE GENOMIC DNA]</scope>
    <source>
        <strain evidence="4">PCU 266</strain>
    </source>
</reference>
<evidence type="ECO:0000313" key="3">
    <source>
        <dbReference type="EMBL" id="MFC5150611.1"/>
    </source>
</evidence>
<feature type="region of interest" description="Disordered" evidence="1">
    <location>
        <begin position="590"/>
        <end position="617"/>
    </location>
</feature>
<evidence type="ECO:0000259" key="2">
    <source>
        <dbReference type="Pfam" id="PF00496"/>
    </source>
</evidence>
<dbReference type="PANTHER" id="PTHR30290">
    <property type="entry name" value="PERIPLASMIC BINDING COMPONENT OF ABC TRANSPORTER"/>
    <property type="match status" value="1"/>
</dbReference>
<accession>A0ABW0AA30</accession>
<name>A0ABW0AA30_9ACTN</name>
<feature type="domain" description="Solute-binding protein family 5" evidence="2">
    <location>
        <begin position="389"/>
        <end position="490"/>
    </location>
</feature>